<feature type="non-terminal residue" evidence="3">
    <location>
        <position position="1"/>
    </location>
</feature>
<feature type="compositionally biased region" description="Basic and acidic residues" evidence="2">
    <location>
        <begin position="515"/>
        <end position="530"/>
    </location>
</feature>
<feature type="region of interest" description="Disordered" evidence="2">
    <location>
        <begin position="497"/>
        <end position="544"/>
    </location>
</feature>
<accession>G0UAF7</accession>
<reference evidence="3" key="1">
    <citation type="journal article" date="2012" name="Proc. Natl. Acad. Sci. U.S.A.">
        <title>Antigenic diversity is generated by distinct evolutionary mechanisms in African trypanosome species.</title>
        <authorList>
            <person name="Jackson A.P."/>
            <person name="Berry A."/>
            <person name="Aslett M."/>
            <person name="Allison H.C."/>
            <person name="Burton P."/>
            <person name="Vavrova-Anderson J."/>
            <person name="Brown R."/>
            <person name="Browne H."/>
            <person name="Corton N."/>
            <person name="Hauser H."/>
            <person name="Gamble J."/>
            <person name="Gilderthorp R."/>
            <person name="Marcello L."/>
            <person name="McQuillan J."/>
            <person name="Otto T.D."/>
            <person name="Quail M.A."/>
            <person name="Sanders M.J."/>
            <person name="van Tonder A."/>
            <person name="Ginger M.L."/>
            <person name="Field M.C."/>
            <person name="Barry J.D."/>
            <person name="Hertz-Fowler C."/>
            <person name="Berriman M."/>
        </authorList>
    </citation>
    <scope>NUCLEOTIDE SEQUENCE</scope>
    <source>
        <strain evidence="3">Y486</strain>
    </source>
</reference>
<organism evidence="3">
    <name type="scientific">Trypanosoma vivax (strain Y486)</name>
    <dbReference type="NCBI Taxonomy" id="1055687"/>
    <lineage>
        <taxon>Eukaryota</taxon>
        <taxon>Discoba</taxon>
        <taxon>Euglenozoa</taxon>
        <taxon>Kinetoplastea</taxon>
        <taxon>Metakinetoplastina</taxon>
        <taxon>Trypanosomatida</taxon>
        <taxon>Trypanosomatidae</taxon>
        <taxon>Trypanosoma</taxon>
        <taxon>Duttonella</taxon>
    </lineage>
</organism>
<feature type="compositionally biased region" description="Basic and acidic residues" evidence="2">
    <location>
        <begin position="497"/>
        <end position="507"/>
    </location>
</feature>
<dbReference type="EMBL" id="HE573027">
    <property type="protein sequence ID" value="CCC52790.1"/>
    <property type="molecule type" value="Genomic_DNA"/>
</dbReference>
<evidence type="ECO:0000256" key="1">
    <source>
        <dbReference type="SAM" id="Coils"/>
    </source>
</evidence>
<sequence length="622" mass="68573">DEPNLPSHKGNTDASPFCCLPCSAVVDKMDLDVLARLLSLERSRAAHLSRREDELRKKLVASEELRLLYQLYFERLLDFIRFSLGKSDSQLCSTPIASLVGAPLVTIDEIVSSLSEALWSADARSECCGDFNKCDAEQSAIDEKDAPGSSASSKVRSLSNATLLAFSMLESKVADSVELLRREEVRRQNAVRQLVESTVHSFTEEAEAFHAVVLSSLRKLEQRYSYCLCTVKTHLQKEISSAREATECVEKLKKQLESVSRENARVLRDFERAKLELNSLKRELAGIEANRESTTSVTRMSECIDQARKSICQTVQSAVCHVRQSVMDSNTLSSSFIQSIRLIAVKVEAQVELLREELRGDQFGDLSSTVWNDHGLVDVPIGDEEICRLVASPLHAGNLKGIKVDWSQNLPTGWRLPRTKKTVILGSSLVLLEEMCRVLKNVCCLLENNAWQMADHTTQITQKISRWEANVNSKVRDLLGLFSTALLSKHDGRLSSREDDVEFHSPRDSGTSLPLRDKCVDSSGESDRSHTLPPSMTAPLGPNGTSCLTTNGAGKFGVNCSFEPSFVSSANFSLETSSAPVASLPPVPHMAYCDDASVRYKKLLNVSVVPSTAPTGTMSEPT</sequence>
<feature type="coiled-coil region" evidence="1">
    <location>
        <begin position="242"/>
        <end position="297"/>
    </location>
</feature>
<dbReference type="VEuPathDB" id="TriTrypDB:TvY486_1102750"/>
<evidence type="ECO:0000256" key="2">
    <source>
        <dbReference type="SAM" id="MobiDB-lite"/>
    </source>
</evidence>
<proteinExistence type="predicted"/>
<gene>
    <name evidence="3" type="ORF">TVY486_1102750</name>
</gene>
<keyword evidence="1" id="KW-0175">Coiled coil</keyword>
<dbReference type="AlphaFoldDB" id="G0UAF7"/>
<name>G0UAF7_TRYVY</name>
<protein>
    <submittedName>
        <fullName evidence="3">Uncharacterized protein</fullName>
    </submittedName>
</protein>
<evidence type="ECO:0000313" key="3">
    <source>
        <dbReference type="EMBL" id="CCC52790.1"/>
    </source>
</evidence>